<dbReference type="GO" id="GO:0015074">
    <property type="term" value="P:DNA integration"/>
    <property type="evidence" value="ECO:0007669"/>
    <property type="project" value="UniProtKB-KW"/>
</dbReference>
<keyword evidence="2 4" id="KW-0238">DNA-binding</keyword>
<keyword evidence="7" id="KW-1185">Reference proteome</keyword>
<dbReference type="InterPro" id="IPR044068">
    <property type="entry name" value="CB"/>
</dbReference>
<evidence type="ECO:0000313" key="6">
    <source>
        <dbReference type="EMBL" id="OMH40468.1"/>
    </source>
</evidence>
<dbReference type="PROSITE" id="PS51900">
    <property type="entry name" value="CB"/>
    <property type="match status" value="1"/>
</dbReference>
<keyword evidence="3" id="KW-0233">DNA recombination</keyword>
<dbReference type="OrthoDB" id="12419at2"/>
<evidence type="ECO:0000256" key="3">
    <source>
        <dbReference type="ARBA" id="ARBA00023172"/>
    </source>
</evidence>
<gene>
    <name evidence="6" type="ORF">BLW93_05245</name>
</gene>
<dbReference type="Gene3D" id="1.10.443.10">
    <property type="entry name" value="Intergrase catalytic core"/>
    <property type="match status" value="1"/>
</dbReference>
<feature type="domain" description="Core-binding (CB)" evidence="5">
    <location>
        <begin position="1"/>
        <end position="82"/>
    </location>
</feature>
<dbReference type="InterPro" id="IPR013762">
    <property type="entry name" value="Integrase-like_cat_sf"/>
</dbReference>
<evidence type="ECO:0000256" key="4">
    <source>
        <dbReference type="PROSITE-ProRule" id="PRU01248"/>
    </source>
</evidence>
<sequence length="261" mass="30267">MVVNKRVEDFKRYLEKQGYSQNSIATYLRAVEKFYLFLRFYGFKEKKFDEYKLISFLSSTYKTSGSLKTALSGIRKYLSLTFGIKLSVSVDMEDDFKNFVLIDDNKLKEFYKKAVGSRKKDTKVALVMMFYLGLKPSEIAKLKKFTVKYIDKVPAIDEGKIKRLLVDKEVVKILEEAENSGVVTLSVNPNSLKVTFFKITGKTFSLNDFRENYAYRLIRKGLPVDIVVEFSGLSLDRVSYLYRFFTLKSKQDIISEKLADL</sequence>
<evidence type="ECO:0000313" key="7">
    <source>
        <dbReference type="Proteomes" id="UP000187408"/>
    </source>
</evidence>
<accession>A0A1R1MKX6</accession>
<dbReference type="STRING" id="1914305.BLW93_05245"/>
<comment type="caution">
    <text evidence="6">The sequence shown here is derived from an EMBL/GenBank/DDBJ whole genome shotgun (WGS) entry which is preliminary data.</text>
</comment>
<dbReference type="EMBL" id="MOEN01000016">
    <property type="protein sequence ID" value="OMH40468.1"/>
    <property type="molecule type" value="Genomic_DNA"/>
</dbReference>
<name>A0A1R1MKX6_9BACT</name>
<organism evidence="6 7">
    <name type="scientific">Desulfurobacterium indicum</name>
    <dbReference type="NCBI Taxonomy" id="1914305"/>
    <lineage>
        <taxon>Bacteria</taxon>
        <taxon>Pseudomonadati</taxon>
        <taxon>Aquificota</taxon>
        <taxon>Aquificia</taxon>
        <taxon>Desulfurobacteriales</taxon>
        <taxon>Desulfurobacteriaceae</taxon>
        <taxon>Desulfurobacterium</taxon>
    </lineage>
</organism>
<dbReference type="Proteomes" id="UP000187408">
    <property type="component" value="Unassembled WGS sequence"/>
</dbReference>
<dbReference type="SUPFAM" id="SSF56349">
    <property type="entry name" value="DNA breaking-rejoining enzymes"/>
    <property type="match status" value="1"/>
</dbReference>
<keyword evidence="1" id="KW-0229">DNA integration</keyword>
<protein>
    <recommendedName>
        <fullName evidence="5">Core-binding (CB) domain-containing protein</fullName>
    </recommendedName>
</protein>
<dbReference type="GO" id="GO:0003677">
    <property type="term" value="F:DNA binding"/>
    <property type="evidence" value="ECO:0007669"/>
    <property type="project" value="UniProtKB-UniRule"/>
</dbReference>
<dbReference type="RefSeq" id="WP_076713057.1">
    <property type="nucleotide sequence ID" value="NZ_MOEN01000016.1"/>
</dbReference>
<reference evidence="6 7" key="1">
    <citation type="submission" date="2016-10" db="EMBL/GenBank/DDBJ databases">
        <title>Genome sequence of a sulfur-reducing bacterium Desulfurobacterium indicum K6013.</title>
        <authorList>
            <person name="Cao J."/>
            <person name="Shao Z."/>
            <person name="Alain K."/>
            <person name="Jebbar M."/>
        </authorList>
    </citation>
    <scope>NUCLEOTIDE SEQUENCE [LARGE SCALE GENOMIC DNA]</scope>
    <source>
        <strain evidence="6 7">K6013</strain>
    </source>
</reference>
<dbReference type="Gene3D" id="1.10.150.130">
    <property type="match status" value="1"/>
</dbReference>
<dbReference type="GO" id="GO:0006310">
    <property type="term" value="P:DNA recombination"/>
    <property type="evidence" value="ECO:0007669"/>
    <property type="project" value="UniProtKB-KW"/>
</dbReference>
<dbReference type="InterPro" id="IPR010998">
    <property type="entry name" value="Integrase_recombinase_N"/>
</dbReference>
<dbReference type="AlphaFoldDB" id="A0A1R1MKX6"/>
<evidence type="ECO:0000259" key="5">
    <source>
        <dbReference type="PROSITE" id="PS51900"/>
    </source>
</evidence>
<proteinExistence type="predicted"/>
<evidence type="ECO:0000256" key="1">
    <source>
        <dbReference type="ARBA" id="ARBA00022908"/>
    </source>
</evidence>
<evidence type="ECO:0000256" key="2">
    <source>
        <dbReference type="ARBA" id="ARBA00023125"/>
    </source>
</evidence>
<dbReference type="InterPro" id="IPR011010">
    <property type="entry name" value="DNA_brk_join_enz"/>
</dbReference>